<dbReference type="Gene3D" id="3.40.630.30">
    <property type="match status" value="1"/>
</dbReference>
<name>A0A2C7AD93_9PROT</name>
<sequence length="149" mass="16296">MTETPTILRATTPEQRAACLAIREAVFVLEQNVPPEMEWDEHDATALHFLALRGERPLATARVVFKDGGRTAKIGRVAVLAEARGSGLGAALMRAVEADPALRRVERCVLEAQLHALPFYEKLGYAASGAVFLDAGIPHRFMEKPLPRP</sequence>
<dbReference type="AlphaFoldDB" id="A0A2C7AD93"/>
<dbReference type="SUPFAM" id="SSF55729">
    <property type="entry name" value="Acyl-CoA N-acyltransferases (Nat)"/>
    <property type="match status" value="1"/>
</dbReference>
<keyword evidence="2" id="KW-0012">Acyltransferase</keyword>
<gene>
    <name evidence="4" type="ORF">CR162_09900</name>
</gene>
<accession>A0A2C7AD93</accession>
<reference evidence="4 5" key="1">
    <citation type="submission" date="2017-10" db="EMBL/GenBank/DDBJ databases">
        <authorList>
            <person name="Banno H."/>
            <person name="Chua N.-H."/>
        </authorList>
    </citation>
    <scope>NUCLEOTIDE SEQUENCE [LARGE SCALE GENOMIC DNA]</scope>
    <source>
        <strain evidence="4 5">YW11</strain>
    </source>
</reference>
<dbReference type="RefSeq" id="WP_099095387.1">
    <property type="nucleotide sequence ID" value="NZ_PDNU01000015.1"/>
</dbReference>
<dbReference type="PROSITE" id="PS51186">
    <property type="entry name" value="GNAT"/>
    <property type="match status" value="1"/>
</dbReference>
<proteinExistence type="predicted"/>
<keyword evidence="1" id="KW-0808">Transferase</keyword>
<evidence type="ECO:0000256" key="2">
    <source>
        <dbReference type="ARBA" id="ARBA00023315"/>
    </source>
</evidence>
<dbReference type="PANTHER" id="PTHR43877">
    <property type="entry name" value="AMINOALKYLPHOSPHONATE N-ACETYLTRANSFERASE-RELATED-RELATED"/>
    <property type="match status" value="1"/>
</dbReference>
<dbReference type="GO" id="GO:0016747">
    <property type="term" value="F:acyltransferase activity, transferring groups other than amino-acyl groups"/>
    <property type="evidence" value="ECO:0007669"/>
    <property type="project" value="InterPro"/>
</dbReference>
<evidence type="ECO:0000256" key="1">
    <source>
        <dbReference type="ARBA" id="ARBA00022679"/>
    </source>
</evidence>
<evidence type="ECO:0000313" key="4">
    <source>
        <dbReference type="EMBL" id="PHK95054.1"/>
    </source>
</evidence>
<protein>
    <submittedName>
        <fullName evidence="4">Drug:proton antiporter</fullName>
    </submittedName>
</protein>
<comment type="caution">
    <text evidence="4">The sequence shown here is derived from an EMBL/GenBank/DDBJ whole genome shotgun (WGS) entry which is preliminary data.</text>
</comment>
<dbReference type="OrthoDB" id="9796171at2"/>
<dbReference type="CDD" id="cd04301">
    <property type="entry name" value="NAT_SF"/>
    <property type="match status" value="1"/>
</dbReference>
<dbReference type="Pfam" id="PF13673">
    <property type="entry name" value="Acetyltransf_10"/>
    <property type="match status" value="1"/>
</dbReference>
<evidence type="ECO:0000259" key="3">
    <source>
        <dbReference type="PROSITE" id="PS51186"/>
    </source>
</evidence>
<dbReference type="InterPro" id="IPR050832">
    <property type="entry name" value="Bact_Acetyltransf"/>
</dbReference>
<dbReference type="InterPro" id="IPR000182">
    <property type="entry name" value="GNAT_dom"/>
</dbReference>
<dbReference type="EMBL" id="PDNU01000015">
    <property type="protein sequence ID" value="PHK95054.1"/>
    <property type="molecule type" value="Genomic_DNA"/>
</dbReference>
<feature type="domain" description="N-acetyltransferase" evidence="3">
    <location>
        <begin position="6"/>
        <end position="147"/>
    </location>
</feature>
<organism evidence="4 5">
    <name type="scientific">Teichococcus rhizosphaerae</name>
    <dbReference type="NCBI Taxonomy" id="1335062"/>
    <lineage>
        <taxon>Bacteria</taxon>
        <taxon>Pseudomonadati</taxon>
        <taxon>Pseudomonadota</taxon>
        <taxon>Alphaproteobacteria</taxon>
        <taxon>Acetobacterales</taxon>
        <taxon>Roseomonadaceae</taxon>
        <taxon>Roseomonas</taxon>
    </lineage>
</organism>
<dbReference type="Proteomes" id="UP000223527">
    <property type="component" value="Unassembled WGS sequence"/>
</dbReference>
<evidence type="ECO:0000313" key="5">
    <source>
        <dbReference type="Proteomes" id="UP000223527"/>
    </source>
</evidence>
<keyword evidence="5" id="KW-1185">Reference proteome</keyword>
<dbReference type="PANTHER" id="PTHR43877:SF2">
    <property type="entry name" value="AMINOALKYLPHOSPHONATE N-ACETYLTRANSFERASE-RELATED"/>
    <property type="match status" value="1"/>
</dbReference>
<dbReference type="InterPro" id="IPR016181">
    <property type="entry name" value="Acyl_CoA_acyltransferase"/>
</dbReference>